<comment type="similarity">
    <text evidence="1">Belongs to the short-chain dehydrogenases/reductases (SDR) family.</text>
</comment>
<evidence type="ECO:0000259" key="6">
    <source>
        <dbReference type="Pfam" id="PF12172"/>
    </source>
</evidence>
<name>A0AAE3VNR0_9HYPH</name>
<dbReference type="PANTHER" id="PTHR43391:SF14">
    <property type="entry name" value="DEHYDROGENASE_REDUCTASE SDR FAMILY PROTEIN 7-LIKE"/>
    <property type="match status" value="1"/>
</dbReference>
<evidence type="ECO:0000313" key="8">
    <source>
        <dbReference type="Proteomes" id="UP001229244"/>
    </source>
</evidence>
<keyword evidence="3" id="KW-0560">Oxidoreductase</keyword>
<evidence type="ECO:0000313" key="7">
    <source>
        <dbReference type="EMBL" id="MDQ0315443.1"/>
    </source>
</evidence>
<evidence type="ECO:0000259" key="5">
    <source>
        <dbReference type="Pfam" id="PF01796"/>
    </source>
</evidence>
<dbReference type="Pfam" id="PF00106">
    <property type="entry name" value="adh_short"/>
    <property type="match status" value="1"/>
</dbReference>
<evidence type="ECO:0000256" key="3">
    <source>
        <dbReference type="ARBA" id="ARBA00023002"/>
    </source>
</evidence>
<comment type="caution">
    <text evidence="7">The sequence shown here is derived from an EMBL/GenBank/DDBJ whole genome shotgun (WGS) entry which is preliminary data.</text>
</comment>
<dbReference type="InterPro" id="IPR022002">
    <property type="entry name" value="ChsH2_Znr"/>
</dbReference>
<gene>
    <name evidence="7" type="ORF">J2S73_001900</name>
</gene>
<dbReference type="PRINTS" id="PR00081">
    <property type="entry name" value="GDHRDH"/>
</dbReference>
<dbReference type="InterPro" id="IPR002878">
    <property type="entry name" value="ChsH2_C"/>
</dbReference>
<dbReference type="InterPro" id="IPR012340">
    <property type="entry name" value="NA-bd_OB-fold"/>
</dbReference>
<feature type="domain" description="ChsH2 rubredoxin-like zinc ribbon" evidence="6">
    <location>
        <begin position="32"/>
        <end position="67"/>
    </location>
</feature>
<dbReference type="EMBL" id="JAUSUL010000002">
    <property type="protein sequence ID" value="MDQ0315443.1"/>
    <property type="molecule type" value="Genomic_DNA"/>
</dbReference>
<dbReference type="SUPFAM" id="SSF50249">
    <property type="entry name" value="Nucleic acid-binding proteins"/>
    <property type="match status" value="1"/>
</dbReference>
<dbReference type="Proteomes" id="UP001229244">
    <property type="component" value="Unassembled WGS sequence"/>
</dbReference>
<feature type="compositionally biased region" description="Pro residues" evidence="4">
    <location>
        <begin position="10"/>
        <end position="19"/>
    </location>
</feature>
<protein>
    <submittedName>
        <fullName evidence="7">NAD(P)-dependent dehydrogenase (Short-subunit alcohol dehydrogenase family)/uncharacterized OB-fold protein</fullName>
    </submittedName>
</protein>
<accession>A0AAE3VNR0</accession>
<reference evidence="7" key="1">
    <citation type="submission" date="2023-07" db="EMBL/GenBank/DDBJ databases">
        <title>Genomic Encyclopedia of Type Strains, Phase IV (KMG-IV): sequencing the most valuable type-strain genomes for metagenomic binning, comparative biology and taxonomic classification.</title>
        <authorList>
            <person name="Goeker M."/>
        </authorList>
    </citation>
    <scope>NUCLEOTIDE SEQUENCE</scope>
    <source>
        <strain evidence="7">DSM 21202</strain>
    </source>
</reference>
<dbReference type="InterPro" id="IPR036291">
    <property type="entry name" value="NAD(P)-bd_dom_sf"/>
</dbReference>
<feature type="region of interest" description="Disordered" evidence="4">
    <location>
        <begin position="1"/>
        <end position="20"/>
    </location>
</feature>
<dbReference type="PANTHER" id="PTHR43391">
    <property type="entry name" value="RETINOL DEHYDROGENASE-RELATED"/>
    <property type="match status" value="1"/>
</dbReference>
<dbReference type="RefSeq" id="WP_306885273.1">
    <property type="nucleotide sequence ID" value="NZ_JAUSUL010000002.1"/>
</dbReference>
<evidence type="ECO:0000256" key="2">
    <source>
        <dbReference type="ARBA" id="ARBA00022857"/>
    </source>
</evidence>
<dbReference type="InterPro" id="IPR002347">
    <property type="entry name" value="SDR_fam"/>
</dbReference>
<dbReference type="Pfam" id="PF01796">
    <property type="entry name" value="OB_ChsH2_C"/>
    <property type="match status" value="1"/>
</dbReference>
<evidence type="ECO:0000256" key="1">
    <source>
        <dbReference type="ARBA" id="ARBA00006484"/>
    </source>
</evidence>
<sequence>MDHRPHRNPVLPPRRPTTPPVTRSRFALGLTAAAATGRLALQECLDCGAIQYPAREACRHCLSDRLEWRERDGAGTLQAETCVRKPYETYFRERAPWRTGLVRLDCGVSVVAYLHGGCAEPPARVQVRPYLDRAGRAVLVALPQEDIIDMTDDPLIRELTNSPKGRNVLITDGTSEIGQAMAIAAAEAGAETVWVGASEPWKAAPGFEALSAVPQVTLLPLDVTDTQSVDTLAGQIGGKVDILINTAEFHRTHSALSRRGVETARAEMEVNYLGLLRLSQAFGPAMSARAAEIPTNAVAWVNVLSVFALANYPAQGTFSASKAAALSLAQCLRAEFRPAGLRVLNVFPGPVDEAWNQTELPPKVAPRRLAADIVRALEDGLEDLFPDPIARDWYERWRADPKVLELELTA</sequence>
<dbReference type="Gene3D" id="3.40.50.720">
    <property type="entry name" value="NAD(P)-binding Rossmann-like Domain"/>
    <property type="match status" value="1"/>
</dbReference>
<keyword evidence="8" id="KW-1185">Reference proteome</keyword>
<proteinExistence type="inferred from homology"/>
<keyword evidence="2" id="KW-0521">NADP</keyword>
<dbReference type="AlphaFoldDB" id="A0AAE3VNR0"/>
<evidence type="ECO:0000256" key="4">
    <source>
        <dbReference type="SAM" id="MobiDB-lite"/>
    </source>
</evidence>
<dbReference type="GO" id="GO:0016491">
    <property type="term" value="F:oxidoreductase activity"/>
    <property type="evidence" value="ECO:0007669"/>
    <property type="project" value="UniProtKB-KW"/>
</dbReference>
<dbReference type="Pfam" id="PF12172">
    <property type="entry name" value="zf-ChsH2"/>
    <property type="match status" value="1"/>
</dbReference>
<organism evidence="7 8">
    <name type="scientific">Amorphus orientalis</name>
    <dbReference type="NCBI Taxonomy" id="649198"/>
    <lineage>
        <taxon>Bacteria</taxon>
        <taxon>Pseudomonadati</taxon>
        <taxon>Pseudomonadota</taxon>
        <taxon>Alphaproteobacteria</taxon>
        <taxon>Hyphomicrobiales</taxon>
        <taxon>Amorphaceae</taxon>
        <taxon>Amorphus</taxon>
    </lineage>
</organism>
<dbReference type="SUPFAM" id="SSF51735">
    <property type="entry name" value="NAD(P)-binding Rossmann-fold domains"/>
    <property type="match status" value="1"/>
</dbReference>
<dbReference type="Gene3D" id="6.10.30.10">
    <property type="match status" value="1"/>
</dbReference>
<feature type="domain" description="ChsH2 C-terminal OB-fold" evidence="5">
    <location>
        <begin position="68"/>
        <end position="121"/>
    </location>
</feature>